<dbReference type="Pfam" id="PF01371">
    <property type="entry name" value="Trp_repressor"/>
    <property type="match status" value="1"/>
</dbReference>
<dbReference type="AlphaFoldDB" id="A0A6L5XBD3"/>
<reference evidence="1 2" key="1">
    <citation type="submission" date="2019-08" db="EMBL/GenBank/DDBJ databases">
        <title>In-depth cultivation of the pig gut microbiome towards novel bacterial diversity and tailored functional studies.</title>
        <authorList>
            <person name="Wylensek D."/>
            <person name="Hitch T.C.A."/>
            <person name="Clavel T."/>
        </authorList>
    </citation>
    <scope>NUCLEOTIDE SEQUENCE [LARGE SCALE GENOMIC DNA]</scope>
    <source>
        <strain evidence="1 2">Oil+RF-744-WCA-WT-11</strain>
    </source>
</reference>
<organism evidence="1 2">
    <name type="scientific">Porcincola intestinalis</name>
    <dbReference type="NCBI Taxonomy" id="2606632"/>
    <lineage>
        <taxon>Bacteria</taxon>
        <taxon>Bacillati</taxon>
        <taxon>Bacillota</taxon>
        <taxon>Clostridia</taxon>
        <taxon>Lachnospirales</taxon>
        <taxon>Lachnospiraceae</taxon>
        <taxon>Porcincola</taxon>
    </lineage>
</organism>
<dbReference type="PANTHER" id="PTHR40080:SF1">
    <property type="entry name" value="TRPR-LIKE PROTEIN YERC_YECD"/>
    <property type="match status" value="1"/>
</dbReference>
<dbReference type="InterPro" id="IPR010921">
    <property type="entry name" value="Trp_repressor/repl_initiator"/>
</dbReference>
<comment type="caution">
    <text evidence="1">The sequence shown here is derived from an EMBL/GenBank/DDBJ whole genome shotgun (WGS) entry which is preliminary data.</text>
</comment>
<dbReference type="RefSeq" id="WP_154527480.1">
    <property type="nucleotide sequence ID" value="NZ_JAQYJL010000027.1"/>
</dbReference>
<evidence type="ECO:0000313" key="1">
    <source>
        <dbReference type="EMBL" id="MSS16054.1"/>
    </source>
</evidence>
<dbReference type="NCBIfam" id="TIGR02531">
    <property type="entry name" value="yecD_yerC"/>
    <property type="match status" value="1"/>
</dbReference>
<dbReference type="InterPro" id="IPR000831">
    <property type="entry name" value="Trp_repress"/>
</dbReference>
<dbReference type="PANTHER" id="PTHR40080">
    <property type="entry name" value="LMO1763 PROTEIN"/>
    <property type="match status" value="1"/>
</dbReference>
<sequence length="113" mass="12598">MSKPVRTPAVDDLCDAILTLKTREETYKFLEDVCTVNELQALSQRFEVAKMLTEDKTYAEIADETGASTATVSRVNRSLVYGADGYEVVLSRMGITGKKEQEKKESGRKTEGR</sequence>
<dbReference type="PIRSF" id="PIRSF012508">
    <property type="entry name" value="YerC"/>
    <property type="match status" value="1"/>
</dbReference>
<keyword evidence="2" id="KW-1185">Reference proteome</keyword>
<dbReference type="Gene3D" id="1.10.1270.10">
    <property type="entry name" value="TrpR-like"/>
    <property type="match status" value="1"/>
</dbReference>
<dbReference type="GO" id="GO:0003700">
    <property type="term" value="F:DNA-binding transcription factor activity"/>
    <property type="evidence" value="ECO:0007669"/>
    <property type="project" value="InterPro"/>
</dbReference>
<dbReference type="GO" id="GO:0043565">
    <property type="term" value="F:sequence-specific DNA binding"/>
    <property type="evidence" value="ECO:0007669"/>
    <property type="project" value="InterPro"/>
</dbReference>
<dbReference type="SUPFAM" id="SSF48295">
    <property type="entry name" value="TrpR-like"/>
    <property type="match status" value="1"/>
</dbReference>
<dbReference type="InterPro" id="IPR013368">
    <property type="entry name" value="YecD_YerC"/>
</dbReference>
<name>A0A6L5XBD3_9FIRM</name>
<dbReference type="InterPro" id="IPR038116">
    <property type="entry name" value="TrpR-like_sf"/>
</dbReference>
<dbReference type="EMBL" id="VULZ01000021">
    <property type="protein sequence ID" value="MSS16054.1"/>
    <property type="molecule type" value="Genomic_DNA"/>
</dbReference>
<dbReference type="Proteomes" id="UP000481852">
    <property type="component" value="Unassembled WGS sequence"/>
</dbReference>
<proteinExistence type="predicted"/>
<evidence type="ECO:0000313" key="2">
    <source>
        <dbReference type="Proteomes" id="UP000481852"/>
    </source>
</evidence>
<accession>A0A6L5XBD3</accession>
<protein>
    <submittedName>
        <fullName evidence="1">TrpR YerC/YecD</fullName>
    </submittedName>
</protein>
<gene>
    <name evidence="1" type="ORF">FYJ35_13640</name>
</gene>